<name>A0AAD4XHJ5_9MAGN</name>
<sequence length="61" mass="6957">AHLSSPEEKEGTVIDRYGQWWKQHKGIVVIDKQVKANKPFCLRSHLVSSHISLSSQFLAKI</sequence>
<evidence type="ECO:0000313" key="1">
    <source>
        <dbReference type="EMBL" id="KAI3914678.1"/>
    </source>
</evidence>
<gene>
    <name evidence="1" type="ORF">MKW98_006488</name>
</gene>
<dbReference type="Proteomes" id="UP001202328">
    <property type="component" value="Unassembled WGS sequence"/>
</dbReference>
<evidence type="ECO:0000313" key="2">
    <source>
        <dbReference type="Proteomes" id="UP001202328"/>
    </source>
</evidence>
<feature type="non-terminal residue" evidence="1">
    <location>
        <position position="1"/>
    </location>
</feature>
<dbReference type="EMBL" id="JAJJMB010009234">
    <property type="protein sequence ID" value="KAI3914678.1"/>
    <property type="molecule type" value="Genomic_DNA"/>
</dbReference>
<accession>A0AAD4XHJ5</accession>
<proteinExistence type="predicted"/>
<organism evidence="1 2">
    <name type="scientific">Papaver atlanticum</name>
    <dbReference type="NCBI Taxonomy" id="357466"/>
    <lineage>
        <taxon>Eukaryota</taxon>
        <taxon>Viridiplantae</taxon>
        <taxon>Streptophyta</taxon>
        <taxon>Embryophyta</taxon>
        <taxon>Tracheophyta</taxon>
        <taxon>Spermatophyta</taxon>
        <taxon>Magnoliopsida</taxon>
        <taxon>Ranunculales</taxon>
        <taxon>Papaveraceae</taxon>
        <taxon>Papaveroideae</taxon>
        <taxon>Papaver</taxon>
    </lineage>
</organism>
<comment type="caution">
    <text evidence="1">The sequence shown here is derived from an EMBL/GenBank/DDBJ whole genome shotgun (WGS) entry which is preliminary data.</text>
</comment>
<reference evidence="1" key="1">
    <citation type="submission" date="2022-04" db="EMBL/GenBank/DDBJ databases">
        <title>A functionally conserved STORR gene fusion in Papaver species that diverged 16.8 million years ago.</title>
        <authorList>
            <person name="Catania T."/>
        </authorList>
    </citation>
    <scope>NUCLEOTIDE SEQUENCE</scope>
    <source>
        <strain evidence="1">S-188037</strain>
    </source>
</reference>
<protein>
    <submittedName>
        <fullName evidence="1">Uncharacterized protein</fullName>
    </submittedName>
</protein>
<dbReference type="AlphaFoldDB" id="A0AAD4XHJ5"/>
<keyword evidence="2" id="KW-1185">Reference proteome</keyword>